<reference evidence="3 4" key="1">
    <citation type="submission" date="2016-01" db="EMBL/GenBank/DDBJ databases">
        <authorList>
            <person name="Oliw E.H."/>
        </authorList>
    </citation>
    <scope>NUCLEOTIDE SEQUENCE [LARGE SCALE GENOMIC DNA]</scope>
    <source>
        <strain evidence="3 4">FRB97</strain>
    </source>
</reference>
<organism evidence="3 4">
    <name type="scientific">Gibbsiella quercinecans</name>
    <dbReference type="NCBI Taxonomy" id="929813"/>
    <lineage>
        <taxon>Bacteria</taxon>
        <taxon>Pseudomonadati</taxon>
        <taxon>Pseudomonadota</taxon>
        <taxon>Gammaproteobacteria</taxon>
        <taxon>Enterobacterales</taxon>
        <taxon>Yersiniaceae</taxon>
        <taxon>Gibbsiella</taxon>
    </lineage>
</organism>
<dbReference type="EC" id="3.1.4.58" evidence="2"/>
<dbReference type="PANTHER" id="PTHR35561:SF1">
    <property type="entry name" value="RNA 2',3'-CYCLIC PHOSPHODIESTERASE"/>
    <property type="match status" value="1"/>
</dbReference>
<keyword evidence="3" id="KW-0436">Ligase</keyword>
<gene>
    <name evidence="3" type="ORF">AWC35_16035</name>
</gene>
<keyword evidence="1 2" id="KW-0378">Hydrolase</keyword>
<feature type="short sequence motif" description="HXTX 2" evidence="2">
    <location>
        <begin position="125"/>
        <end position="128"/>
    </location>
</feature>
<feature type="short sequence motif" description="HXTX 1" evidence="2">
    <location>
        <begin position="43"/>
        <end position="46"/>
    </location>
</feature>
<dbReference type="InterPro" id="IPR004175">
    <property type="entry name" value="RNA_CPDase"/>
</dbReference>
<dbReference type="EMBL" id="CP014136">
    <property type="protein sequence ID" value="ATA20732.1"/>
    <property type="molecule type" value="Genomic_DNA"/>
</dbReference>
<comment type="function">
    <text evidence="2">Hydrolyzes RNA 2',3'-cyclic phosphodiester to an RNA 2'-phosphomonoester.</text>
</comment>
<comment type="catalytic activity">
    <reaction evidence="2">
        <text>a 3'-end 2',3'-cyclophospho-ribonucleotide-RNA + H2O = a 3'-end 2'-phospho-ribonucleotide-RNA + H(+)</text>
        <dbReference type="Rhea" id="RHEA:11828"/>
        <dbReference type="Rhea" id="RHEA-COMP:10464"/>
        <dbReference type="Rhea" id="RHEA-COMP:17353"/>
        <dbReference type="ChEBI" id="CHEBI:15377"/>
        <dbReference type="ChEBI" id="CHEBI:15378"/>
        <dbReference type="ChEBI" id="CHEBI:83064"/>
        <dbReference type="ChEBI" id="CHEBI:173113"/>
        <dbReference type="EC" id="3.1.4.58"/>
    </reaction>
</comment>
<dbReference type="OrthoDB" id="7061261at2"/>
<dbReference type="GO" id="GO:0008664">
    <property type="term" value="F:RNA 2',3'-cyclic 3'-phosphodiesterase activity"/>
    <property type="evidence" value="ECO:0007669"/>
    <property type="project" value="UniProtKB-EC"/>
</dbReference>
<dbReference type="KEGG" id="gqu:AWC35_16035"/>
<dbReference type="AlphaFoldDB" id="A0A250B478"/>
<keyword evidence="4" id="KW-1185">Reference proteome</keyword>
<dbReference type="GO" id="GO:0016874">
    <property type="term" value="F:ligase activity"/>
    <property type="evidence" value="ECO:0007669"/>
    <property type="project" value="UniProtKB-KW"/>
</dbReference>
<evidence type="ECO:0000313" key="4">
    <source>
        <dbReference type="Proteomes" id="UP000217182"/>
    </source>
</evidence>
<dbReference type="NCBIfam" id="TIGR02258">
    <property type="entry name" value="2_5_ligase"/>
    <property type="match status" value="1"/>
</dbReference>
<evidence type="ECO:0000313" key="3">
    <source>
        <dbReference type="EMBL" id="ATA20732.1"/>
    </source>
</evidence>
<comment type="similarity">
    <text evidence="2">Belongs to the 2H phosphoesterase superfamily. ThpR family.</text>
</comment>
<proteinExistence type="inferred from homology"/>
<dbReference type="RefSeq" id="WP_095847317.1">
    <property type="nucleotide sequence ID" value="NZ_CP014136.1"/>
</dbReference>
<evidence type="ECO:0000256" key="2">
    <source>
        <dbReference type="HAMAP-Rule" id="MF_01940"/>
    </source>
</evidence>
<sequence length="180" mass="19762">MSNSRRLFFALPLPAPLQQQIVRWRAGAFAAEAGRPVAAANLHLTLAVLGEISTQKEAALQALAGRIRQRQFKLVLDDLGHWPGPGVVWLGAKHAPRGLLQLAEMLRSQAARSGCYQSPLPFHPHITLLRAANQPVAIPPATPGWAYQADHFSLCQSIFENGRTRYHELAQWPLNNAGNT</sequence>
<accession>A0A250B478</accession>
<dbReference type="Gene3D" id="3.90.1140.10">
    <property type="entry name" value="Cyclic phosphodiesterase"/>
    <property type="match status" value="1"/>
</dbReference>
<dbReference type="Pfam" id="PF13563">
    <property type="entry name" value="2_5_RNA_ligase2"/>
    <property type="match status" value="1"/>
</dbReference>
<dbReference type="InterPro" id="IPR009097">
    <property type="entry name" value="Cyclic_Pdiesterase"/>
</dbReference>
<feature type="active site" description="Proton donor" evidence="2">
    <location>
        <position position="43"/>
    </location>
</feature>
<feature type="active site" description="Proton acceptor" evidence="2">
    <location>
        <position position="125"/>
    </location>
</feature>
<dbReference type="SUPFAM" id="SSF55144">
    <property type="entry name" value="LigT-like"/>
    <property type="match status" value="1"/>
</dbReference>
<name>A0A250B478_9GAMM</name>
<dbReference type="NCBIfam" id="NF011704">
    <property type="entry name" value="PRK15124.1"/>
    <property type="match status" value="1"/>
</dbReference>
<protein>
    <recommendedName>
        <fullName evidence="2">RNA 2',3'-cyclic phosphodiesterase</fullName>
        <shortName evidence="2">RNA 2',3'-CPDase</shortName>
        <ecNumber evidence="2">3.1.4.58</ecNumber>
    </recommendedName>
</protein>
<dbReference type="Proteomes" id="UP000217182">
    <property type="component" value="Chromosome"/>
</dbReference>
<dbReference type="GO" id="GO:0004113">
    <property type="term" value="F:2',3'-cyclic-nucleotide 3'-phosphodiesterase activity"/>
    <property type="evidence" value="ECO:0007669"/>
    <property type="project" value="InterPro"/>
</dbReference>
<dbReference type="PANTHER" id="PTHR35561">
    <property type="entry name" value="RNA 2',3'-CYCLIC PHOSPHODIESTERASE"/>
    <property type="match status" value="1"/>
</dbReference>
<evidence type="ECO:0000256" key="1">
    <source>
        <dbReference type="ARBA" id="ARBA00022801"/>
    </source>
</evidence>
<dbReference type="HAMAP" id="MF_01940">
    <property type="entry name" value="RNA_CPDase"/>
    <property type="match status" value="1"/>
</dbReference>